<evidence type="ECO:0000313" key="1">
    <source>
        <dbReference type="EMBL" id="CAD5217969.1"/>
    </source>
</evidence>
<organism evidence="1 2">
    <name type="scientific">Bursaphelenchus xylophilus</name>
    <name type="common">Pinewood nematode worm</name>
    <name type="synonym">Aphelenchoides xylophilus</name>
    <dbReference type="NCBI Taxonomy" id="6326"/>
    <lineage>
        <taxon>Eukaryota</taxon>
        <taxon>Metazoa</taxon>
        <taxon>Ecdysozoa</taxon>
        <taxon>Nematoda</taxon>
        <taxon>Chromadorea</taxon>
        <taxon>Rhabditida</taxon>
        <taxon>Tylenchina</taxon>
        <taxon>Tylenchomorpha</taxon>
        <taxon>Aphelenchoidea</taxon>
        <taxon>Aphelenchoididae</taxon>
        <taxon>Bursaphelenchus</taxon>
    </lineage>
</organism>
<protein>
    <submittedName>
        <fullName evidence="1">(pine wood nematode) hypothetical protein</fullName>
    </submittedName>
</protein>
<reference evidence="1" key="1">
    <citation type="submission" date="2020-09" db="EMBL/GenBank/DDBJ databases">
        <authorList>
            <person name="Kikuchi T."/>
        </authorList>
    </citation>
    <scope>NUCLEOTIDE SEQUENCE</scope>
    <source>
        <strain evidence="1">Ka4C1</strain>
    </source>
</reference>
<evidence type="ECO:0000313" key="2">
    <source>
        <dbReference type="Proteomes" id="UP000659654"/>
    </source>
</evidence>
<accession>A0A7I8WZB1</accession>
<dbReference type="AlphaFoldDB" id="A0A7I8WZB1"/>
<dbReference type="Proteomes" id="UP000582659">
    <property type="component" value="Unassembled WGS sequence"/>
</dbReference>
<sequence length="430" mass="49434">MFCQGETTGKQAMRMLRRYPGEIRTKILNNLSAHTIIHLYFNATVDDAKILASAQNDRFKTLCMVNEMMTEKPDTHEGFVDWIQFFIISLTRLCSAIEAHGVNAGRAPDDVTNDANLFVKVHQNLFHRAMHLTGHEKPIDFSLELRVPRAAKLRRMQKNEIDEEQIVMQKEEDLISMVISPNKSVELYAEEIETHTFKFTVKNSSTVAPFYYDGQTESVYYMRTDDAFIVYRKCLSDDSEPQPILETHIRGAHFIAVDEDHFYYVCDDAVQTHMRYLNLTTGKTTKLRLPSLIGDIINIYAIQDIVVIHHEYRVLIYRANMEKEQFVFIEEARGPVALLNPHCFAYTGFDAFGGLVVKVVRKHAEGPQLNILGFPSAFLNRYSNEILGVFWRGTQHLFLFEAGDREPCFIAMTSVGSFQPRGLYVKYGRC</sequence>
<dbReference type="Proteomes" id="UP000659654">
    <property type="component" value="Unassembled WGS sequence"/>
</dbReference>
<dbReference type="EMBL" id="CAJFCV020000002">
    <property type="protein sequence ID" value="CAG9102235.1"/>
    <property type="molecule type" value="Genomic_DNA"/>
</dbReference>
<proteinExistence type="predicted"/>
<keyword evidence="2" id="KW-1185">Reference proteome</keyword>
<name>A0A7I8WZB1_BURXY</name>
<dbReference type="EMBL" id="CAJFDI010000002">
    <property type="protein sequence ID" value="CAD5217969.1"/>
    <property type="molecule type" value="Genomic_DNA"/>
</dbReference>
<comment type="caution">
    <text evidence="1">The sequence shown here is derived from an EMBL/GenBank/DDBJ whole genome shotgun (WGS) entry which is preliminary data.</text>
</comment>
<gene>
    <name evidence="1" type="ORF">BXYJ_LOCUS5362</name>
</gene>